<dbReference type="AlphaFoldDB" id="A0AAN9FLV6"/>
<feature type="domain" description="FAF" evidence="3">
    <location>
        <begin position="168"/>
        <end position="217"/>
    </location>
</feature>
<feature type="region of interest" description="Disordered" evidence="2">
    <location>
        <begin position="30"/>
        <end position="57"/>
    </location>
</feature>
<organism evidence="4 5">
    <name type="scientific">Clitoria ternatea</name>
    <name type="common">Butterfly pea</name>
    <dbReference type="NCBI Taxonomy" id="43366"/>
    <lineage>
        <taxon>Eukaryota</taxon>
        <taxon>Viridiplantae</taxon>
        <taxon>Streptophyta</taxon>
        <taxon>Embryophyta</taxon>
        <taxon>Tracheophyta</taxon>
        <taxon>Spermatophyta</taxon>
        <taxon>Magnoliopsida</taxon>
        <taxon>eudicotyledons</taxon>
        <taxon>Gunneridae</taxon>
        <taxon>Pentapetalae</taxon>
        <taxon>rosids</taxon>
        <taxon>fabids</taxon>
        <taxon>Fabales</taxon>
        <taxon>Fabaceae</taxon>
        <taxon>Papilionoideae</taxon>
        <taxon>50 kb inversion clade</taxon>
        <taxon>NPAAA clade</taxon>
        <taxon>indigoferoid/millettioid clade</taxon>
        <taxon>Phaseoleae</taxon>
        <taxon>Clitoria</taxon>
    </lineage>
</organism>
<name>A0AAN9FLV6_CLITE</name>
<dbReference type="PANTHER" id="PTHR33155">
    <property type="entry name" value="FANTASTIC FOUR-LIKE PROTEIN (DUF3049)"/>
    <property type="match status" value="1"/>
</dbReference>
<sequence>MSYSSVCQGLQSCVEPCLLETRVLKLKLAPPASNSNHSQSPSSNTTPSSDSHSNKNSELSGGCNWSFLQSLSNISHSNKAESDSVYVHPAVKCSTSMLSARSLELCTESLGSETGSIASDSTHDMSLFSFESSPTLITTTTNNTNNHNNNKSNNNVAVSKRLKRDSTSFPPPLSSMGQVQVRSHREDGRLILEAVTCSSPQPYFQVERGNGRLRLRLFKSVPSYGSDDEGEAEWLNQEEEEEEECVGHAEDEMDMAKFVRPSRCKESGNRVIFGDSYFEQPSLSLCL</sequence>
<feature type="region of interest" description="Disordered" evidence="2">
    <location>
        <begin position="228"/>
        <end position="247"/>
    </location>
</feature>
<dbReference type="InterPro" id="IPR046431">
    <property type="entry name" value="FAF_dom"/>
</dbReference>
<keyword evidence="5" id="KW-1185">Reference proteome</keyword>
<feature type="compositionally biased region" description="Low complexity" evidence="2">
    <location>
        <begin position="140"/>
        <end position="155"/>
    </location>
</feature>
<gene>
    <name evidence="4" type="ORF">RJT34_22656</name>
</gene>
<dbReference type="Pfam" id="PF11250">
    <property type="entry name" value="FAF"/>
    <property type="match status" value="1"/>
</dbReference>
<dbReference type="PANTHER" id="PTHR33155:SF8">
    <property type="entry name" value="PROTEIN FANTASTIC FOUR 1"/>
    <property type="match status" value="1"/>
</dbReference>
<accession>A0AAN9FLV6</accession>
<dbReference type="Proteomes" id="UP001359559">
    <property type="component" value="Unassembled WGS sequence"/>
</dbReference>
<proteinExistence type="inferred from homology"/>
<comment type="caution">
    <text evidence="4">The sequence shown here is derived from an EMBL/GenBank/DDBJ whole genome shotgun (WGS) entry which is preliminary data.</text>
</comment>
<evidence type="ECO:0000313" key="4">
    <source>
        <dbReference type="EMBL" id="KAK7277641.1"/>
    </source>
</evidence>
<comment type="similarity">
    <text evidence="1">Belongs to the fantastic four family.</text>
</comment>
<feature type="region of interest" description="Disordered" evidence="2">
    <location>
        <begin position="140"/>
        <end position="177"/>
    </location>
</feature>
<evidence type="ECO:0000313" key="5">
    <source>
        <dbReference type="Proteomes" id="UP001359559"/>
    </source>
</evidence>
<dbReference type="InterPro" id="IPR021410">
    <property type="entry name" value="FAF"/>
</dbReference>
<feature type="compositionally biased region" description="Low complexity" evidence="2">
    <location>
        <begin position="30"/>
        <end position="51"/>
    </location>
</feature>
<protein>
    <recommendedName>
        <fullName evidence="3">FAF domain-containing protein</fullName>
    </recommendedName>
</protein>
<evidence type="ECO:0000256" key="2">
    <source>
        <dbReference type="SAM" id="MobiDB-lite"/>
    </source>
</evidence>
<dbReference type="EMBL" id="JAYKXN010000006">
    <property type="protein sequence ID" value="KAK7277641.1"/>
    <property type="molecule type" value="Genomic_DNA"/>
</dbReference>
<feature type="compositionally biased region" description="Acidic residues" evidence="2">
    <location>
        <begin position="228"/>
        <end position="244"/>
    </location>
</feature>
<evidence type="ECO:0000259" key="3">
    <source>
        <dbReference type="Pfam" id="PF11250"/>
    </source>
</evidence>
<reference evidence="4 5" key="1">
    <citation type="submission" date="2024-01" db="EMBL/GenBank/DDBJ databases">
        <title>The genomes of 5 underutilized Papilionoideae crops provide insights into root nodulation and disease resistance.</title>
        <authorList>
            <person name="Yuan L."/>
        </authorList>
    </citation>
    <scope>NUCLEOTIDE SEQUENCE [LARGE SCALE GENOMIC DNA]</scope>
    <source>
        <strain evidence="4">LY-2023</strain>
        <tissue evidence="4">Leaf</tissue>
    </source>
</reference>
<evidence type="ECO:0000256" key="1">
    <source>
        <dbReference type="ARBA" id="ARBA00008690"/>
    </source>
</evidence>